<dbReference type="GO" id="GO:0008270">
    <property type="term" value="F:zinc ion binding"/>
    <property type="evidence" value="ECO:0007669"/>
    <property type="project" value="InterPro"/>
</dbReference>
<dbReference type="InterPro" id="IPR036875">
    <property type="entry name" value="Znf_CCHC_sf"/>
</dbReference>
<comment type="caution">
    <text evidence="2">The sequence shown here is derived from an EMBL/GenBank/DDBJ whole genome shotgun (WGS) entry which is preliminary data.</text>
</comment>
<dbReference type="GO" id="GO:0003676">
    <property type="term" value="F:nucleic acid binding"/>
    <property type="evidence" value="ECO:0007669"/>
    <property type="project" value="InterPro"/>
</dbReference>
<evidence type="ECO:0000313" key="3">
    <source>
        <dbReference type="Proteomes" id="UP000295192"/>
    </source>
</evidence>
<evidence type="ECO:0008006" key="4">
    <source>
        <dbReference type="Google" id="ProtNLM"/>
    </source>
</evidence>
<feature type="non-terminal residue" evidence="2">
    <location>
        <position position="56"/>
    </location>
</feature>
<dbReference type="AlphaFoldDB" id="A0A484APC0"/>
<protein>
    <recommendedName>
        <fullName evidence="4">CCHC-type domain-containing protein</fullName>
    </recommendedName>
</protein>
<organism evidence="2 3">
    <name type="scientific">Drosophila navojoa</name>
    <name type="common">Fruit fly</name>
    <dbReference type="NCBI Taxonomy" id="7232"/>
    <lineage>
        <taxon>Eukaryota</taxon>
        <taxon>Metazoa</taxon>
        <taxon>Ecdysozoa</taxon>
        <taxon>Arthropoda</taxon>
        <taxon>Hexapoda</taxon>
        <taxon>Insecta</taxon>
        <taxon>Pterygota</taxon>
        <taxon>Neoptera</taxon>
        <taxon>Endopterygota</taxon>
        <taxon>Diptera</taxon>
        <taxon>Brachycera</taxon>
        <taxon>Muscomorpha</taxon>
        <taxon>Ephydroidea</taxon>
        <taxon>Drosophilidae</taxon>
        <taxon>Drosophila</taxon>
    </lineage>
</organism>
<dbReference type="EMBL" id="LSRL02002220">
    <property type="protein sequence ID" value="TDG38697.1"/>
    <property type="molecule type" value="Genomic_DNA"/>
</dbReference>
<reference evidence="2 3" key="1">
    <citation type="journal article" date="2019" name="J. Hered.">
        <title>An Improved Genome Assembly for Drosophila navojoa, the Basal Species in the mojavensis Cluster.</title>
        <authorList>
            <person name="Vanderlinde T."/>
            <person name="Dupim E.G."/>
            <person name="Nazario-Yepiz N.O."/>
            <person name="Carvalho A.B."/>
        </authorList>
    </citation>
    <scope>NUCLEOTIDE SEQUENCE [LARGE SCALE GENOMIC DNA]</scope>
    <source>
        <strain evidence="2">Navoj_Jal97</strain>
        <tissue evidence="2">Whole organism</tissue>
    </source>
</reference>
<feature type="region of interest" description="Disordered" evidence="1">
    <location>
        <begin position="1"/>
        <end position="31"/>
    </location>
</feature>
<name>A0A484APC0_DRONA</name>
<dbReference type="Gene3D" id="4.10.60.10">
    <property type="entry name" value="Zinc finger, CCHC-type"/>
    <property type="match status" value="1"/>
</dbReference>
<dbReference type="Proteomes" id="UP000295192">
    <property type="component" value="Unassembled WGS sequence"/>
</dbReference>
<accession>A0A484APC0</accession>
<evidence type="ECO:0000313" key="2">
    <source>
        <dbReference type="EMBL" id="TDG38697.1"/>
    </source>
</evidence>
<evidence type="ECO:0000256" key="1">
    <source>
        <dbReference type="SAM" id="MobiDB-lite"/>
    </source>
</evidence>
<gene>
    <name evidence="2" type="ORF">AWZ03_014881</name>
</gene>
<keyword evidence="3" id="KW-1185">Reference proteome</keyword>
<proteinExistence type="predicted"/>
<dbReference type="SUPFAM" id="SSF57756">
    <property type="entry name" value="Retrovirus zinc finger-like domains"/>
    <property type="match status" value="1"/>
</dbReference>
<sequence length="56" mass="6463">MARAFAEVRLPQQRSTGGKGTSVEPGPNTVMKETRCFNRNYKGHWARDCRKPKREK</sequence>